<evidence type="ECO:0000259" key="1">
    <source>
        <dbReference type="Pfam" id="PF13699"/>
    </source>
</evidence>
<dbReference type="InterPro" id="IPR025592">
    <property type="entry name" value="DUF4347"/>
</dbReference>
<protein>
    <recommendedName>
        <fullName evidence="5">DUF4157 domain-containing protein</fullName>
    </recommendedName>
</protein>
<evidence type="ECO:0000259" key="2">
    <source>
        <dbReference type="Pfam" id="PF14252"/>
    </source>
</evidence>
<dbReference type="Pfam" id="PF13699">
    <property type="entry name" value="eCIS_core"/>
    <property type="match status" value="1"/>
</dbReference>
<evidence type="ECO:0008006" key="5">
    <source>
        <dbReference type="Google" id="ProtNLM"/>
    </source>
</evidence>
<dbReference type="AlphaFoldDB" id="A0A8J3VKF0"/>
<accession>A0A8J3VKF0</accession>
<comment type="caution">
    <text evidence="3">The sequence shown here is derived from an EMBL/GenBank/DDBJ whole genome shotgun (WGS) entry which is preliminary data.</text>
</comment>
<name>A0A8J3VKF0_9ACTN</name>
<proteinExistence type="predicted"/>
<dbReference type="Proteomes" id="UP000612899">
    <property type="component" value="Unassembled WGS sequence"/>
</dbReference>
<evidence type="ECO:0000313" key="4">
    <source>
        <dbReference type="Proteomes" id="UP000612899"/>
    </source>
</evidence>
<dbReference type="EMBL" id="BONY01000093">
    <property type="protein sequence ID" value="GIH10404.1"/>
    <property type="molecule type" value="Genomic_DNA"/>
</dbReference>
<evidence type="ECO:0000313" key="3">
    <source>
        <dbReference type="EMBL" id="GIH10404.1"/>
    </source>
</evidence>
<feature type="domain" description="DUF4347" evidence="2">
    <location>
        <begin position="158"/>
        <end position="280"/>
    </location>
</feature>
<dbReference type="InterPro" id="IPR025295">
    <property type="entry name" value="eCIS_core_dom"/>
</dbReference>
<keyword evidence="4" id="KW-1185">Reference proteome</keyword>
<gene>
    <name evidence="3" type="ORF">Rhe02_84710</name>
</gene>
<reference evidence="3" key="1">
    <citation type="submission" date="2021-01" db="EMBL/GenBank/DDBJ databases">
        <title>Whole genome shotgun sequence of Rhizocola hellebori NBRC 109834.</title>
        <authorList>
            <person name="Komaki H."/>
            <person name="Tamura T."/>
        </authorList>
    </citation>
    <scope>NUCLEOTIDE SEQUENCE</scope>
    <source>
        <strain evidence="3">NBRC 109834</strain>
    </source>
</reference>
<sequence length="399" mass="43378">MPGERITHENPYTPSQSAWRAHLTAARGQGEQLDARVAAEAGSLLNFDFGGVRIHRDEFASQAANAMDARAYTYGEHIFVRSGENVGDVLMHELSHVVEQSEQSPVIHRAPAAVPPPATYLICYGSPRLNPGTPYEHNVGLQMKYAAEAKQREITARLGKAAAQNTIVVAYTPTEVELRQVLNKQYALPVKEVHVYSHGWEQGVNLGGQDPGWGKKGAETAAEMEERKMRPADLDDYKVQWAEDPSVVLYGCNVGNDKAGAPMAQSTADKWGVPVTAPSTTSHFDPGGFGTMQVPDKGGKMNTFTPGASSVDEHLTAIADIVKTMSSREMTKKRGLVASVRGSLDMARLRAQLDPHLEWLNRVLGNRKVPVPDREAKIARLAALIKRADALANANSATR</sequence>
<feature type="domain" description="eCIS core" evidence="1">
    <location>
        <begin position="33"/>
        <end position="103"/>
    </location>
</feature>
<dbReference type="Pfam" id="PF14252">
    <property type="entry name" value="DUF4347"/>
    <property type="match status" value="1"/>
</dbReference>
<dbReference type="RefSeq" id="WP_203914119.1">
    <property type="nucleotide sequence ID" value="NZ_BONY01000093.1"/>
</dbReference>
<organism evidence="3 4">
    <name type="scientific">Rhizocola hellebori</name>
    <dbReference type="NCBI Taxonomy" id="1392758"/>
    <lineage>
        <taxon>Bacteria</taxon>
        <taxon>Bacillati</taxon>
        <taxon>Actinomycetota</taxon>
        <taxon>Actinomycetes</taxon>
        <taxon>Micromonosporales</taxon>
        <taxon>Micromonosporaceae</taxon>
        <taxon>Rhizocola</taxon>
    </lineage>
</organism>